<dbReference type="GO" id="GO:0016279">
    <property type="term" value="F:protein-lysine N-methyltransferase activity"/>
    <property type="evidence" value="ECO:0007669"/>
    <property type="project" value="InterPro"/>
</dbReference>
<dbReference type="InterPro" id="IPR002052">
    <property type="entry name" value="DNA_methylase_N6_adenine_CS"/>
</dbReference>
<dbReference type="CDD" id="cd02440">
    <property type="entry name" value="AdoMet_MTases"/>
    <property type="match status" value="1"/>
</dbReference>
<dbReference type="Pfam" id="PF10237">
    <property type="entry name" value="N6-adenineMlase"/>
    <property type="match status" value="1"/>
</dbReference>
<keyword evidence="6" id="KW-1185">Reference proteome</keyword>
<dbReference type="PROSITE" id="PS00092">
    <property type="entry name" value="N6_MTASE"/>
    <property type="match status" value="1"/>
</dbReference>
<comment type="subcellular location">
    <subcellularLocation>
        <location evidence="1">Cytoplasm</location>
    </subcellularLocation>
</comment>
<dbReference type="InterPro" id="IPR029063">
    <property type="entry name" value="SAM-dependent_MTases_sf"/>
</dbReference>
<name>A0A9P5UCD9_9AGAR</name>
<dbReference type="Gene3D" id="3.40.50.150">
    <property type="entry name" value="Vaccinia Virus protein VP39"/>
    <property type="match status" value="1"/>
</dbReference>
<dbReference type="PANTHER" id="PTHR13200:SF0">
    <property type="entry name" value="EEF1A LYSINE METHYLTRANSFERASE 1"/>
    <property type="match status" value="1"/>
</dbReference>
<evidence type="ECO:0000256" key="2">
    <source>
        <dbReference type="ARBA" id="ARBA00022490"/>
    </source>
</evidence>
<feature type="non-terminal residue" evidence="5">
    <location>
        <position position="1"/>
    </location>
</feature>
<dbReference type="PANTHER" id="PTHR13200">
    <property type="entry name" value="EEF1A LYSINE METHYLTRANSFERASE 1"/>
    <property type="match status" value="1"/>
</dbReference>
<dbReference type="InterPro" id="IPR019369">
    <property type="entry name" value="Efm5/EEF1AKMT1"/>
</dbReference>
<evidence type="ECO:0000256" key="3">
    <source>
        <dbReference type="ARBA" id="ARBA00022603"/>
    </source>
</evidence>
<dbReference type="InterPro" id="IPR041370">
    <property type="entry name" value="Mlase_EEF1AKMT1/ZCCHC4"/>
</dbReference>
<reference evidence="5" key="1">
    <citation type="submission" date="2020-11" db="EMBL/GenBank/DDBJ databases">
        <authorList>
            <consortium name="DOE Joint Genome Institute"/>
            <person name="Ahrendt S."/>
            <person name="Riley R."/>
            <person name="Andreopoulos W."/>
            <person name="Labutti K."/>
            <person name="Pangilinan J."/>
            <person name="Ruiz-Duenas F.J."/>
            <person name="Barrasa J.M."/>
            <person name="Sanchez-Garcia M."/>
            <person name="Camarero S."/>
            <person name="Miyauchi S."/>
            <person name="Serrano A."/>
            <person name="Linde D."/>
            <person name="Babiker R."/>
            <person name="Drula E."/>
            <person name="Ayuso-Fernandez I."/>
            <person name="Pacheco R."/>
            <person name="Padilla G."/>
            <person name="Ferreira P."/>
            <person name="Barriuso J."/>
            <person name="Kellner H."/>
            <person name="Castanera R."/>
            <person name="Alfaro M."/>
            <person name="Ramirez L."/>
            <person name="Pisabarro A.G."/>
            <person name="Kuo A."/>
            <person name="Tritt A."/>
            <person name="Lipzen A."/>
            <person name="He G."/>
            <person name="Yan M."/>
            <person name="Ng V."/>
            <person name="Cullen D."/>
            <person name="Martin F."/>
            <person name="Rosso M.-N."/>
            <person name="Henrissat B."/>
            <person name="Hibbett D."/>
            <person name="Martinez A.T."/>
            <person name="Grigoriev I.V."/>
        </authorList>
    </citation>
    <scope>NUCLEOTIDE SEQUENCE</scope>
    <source>
        <strain evidence="5">AH 40177</strain>
    </source>
</reference>
<dbReference type="GO" id="GO:0005737">
    <property type="term" value="C:cytoplasm"/>
    <property type="evidence" value="ECO:0007669"/>
    <property type="project" value="UniProtKB-SubCell"/>
</dbReference>
<dbReference type="GO" id="GO:0032259">
    <property type="term" value="P:methylation"/>
    <property type="evidence" value="ECO:0007669"/>
    <property type="project" value="UniProtKB-KW"/>
</dbReference>
<accession>A0A9P5UCD9</accession>
<organism evidence="5 6">
    <name type="scientific">Rhodocollybia butyracea</name>
    <dbReference type="NCBI Taxonomy" id="206335"/>
    <lineage>
        <taxon>Eukaryota</taxon>
        <taxon>Fungi</taxon>
        <taxon>Dikarya</taxon>
        <taxon>Basidiomycota</taxon>
        <taxon>Agaricomycotina</taxon>
        <taxon>Agaricomycetes</taxon>
        <taxon>Agaricomycetidae</taxon>
        <taxon>Agaricales</taxon>
        <taxon>Marasmiineae</taxon>
        <taxon>Omphalotaceae</taxon>
        <taxon>Rhodocollybia</taxon>
    </lineage>
</organism>
<evidence type="ECO:0000313" key="6">
    <source>
        <dbReference type="Proteomes" id="UP000772434"/>
    </source>
</evidence>
<evidence type="ECO:0000256" key="4">
    <source>
        <dbReference type="ARBA" id="ARBA00022679"/>
    </source>
</evidence>
<keyword evidence="4" id="KW-0808">Transferase</keyword>
<gene>
    <name evidence="5" type="ORF">BDP27DRAFT_1214936</name>
</gene>
<evidence type="ECO:0000313" key="5">
    <source>
        <dbReference type="EMBL" id="KAF9074026.1"/>
    </source>
</evidence>
<dbReference type="OrthoDB" id="206354at2759"/>
<protein>
    <submittedName>
        <fullName evidence="5">N6-adenine methyltransferase-domain-containing protein</fullName>
    </submittedName>
</protein>
<keyword evidence="3 5" id="KW-0489">Methyltransferase</keyword>
<evidence type="ECO:0000256" key="1">
    <source>
        <dbReference type="ARBA" id="ARBA00004496"/>
    </source>
</evidence>
<proteinExistence type="predicted"/>
<dbReference type="GO" id="GO:0003676">
    <property type="term" value="F:nucleic acid binding"/>
    <property type="evidence" value="ECO:0007669"/>
    <property type="project" value="InterPro"/>
</dbReference>
<dbReference type="Proteomes" id="UP000772434">
    <property type="component" value="Unassembled WGS sequence"/>
</dbReference>
<dbReference type="AlphaFoldDB" id="A0A9P5UCD9"/>
<keyword evidence="2" id="KW-0963">Cytoplasm</keyword>
<dbReference type="EMBL" id="JADNRY010000015">
    <property type="protein sequence ID" value="KAF9074026.1"/>
    <property type="molecule type" value="Genomic_DNA"/>
</dbReference>
<comment type="caution">
    <text evidence="5">The sequence shown here is derived from an EMBL/GenBank/DDBJ whole genome shotgun (WGS) entry which is preliminary data.</text>
</comment>
<dbReference type="SUPFAM" id="SSF53335">
    <property type="entry name" value="S-adenosyl-L-methionine-dependent methyltransferases"/>
    <property type="match status" value="1"/>
</dbReference>
<sequence>YSTSFANRLVESVYSLCDSSTNVAFICCPTGFVASQHPYPKKNTRLLEFDQRFSALAPGQFVPYDLNEPDIFPSSLKNSVDIAVVDPPYLNERTNKKLAQTLRQILRPNGKLIIVTSKSVEPALHEIYCEAPLGPLRETRLVVEHERLANDFACWGSWDDAAHFGSSSFEE</sequence>